<dbReference type="PANTHER" id="PTHR42913">
    <property type="entry name" value="APOPTOSIS-INDUCING FACTOR 1"/>
    <property type="match status" value="1"/>
</dbReference>
<dbReference type="Pfam" id="PF07992">
    <property type="entry name" value="Pyr_redox_2"/>
    <property type="match status" value="1"/>
</dbReference>
<proteinExistence type="inferred from homology"/>
<dbReference type="PANTHER" id="PTHR42913:SF3">
    <property type="entry name" value="64 KDA MITOCHONDRIAL NADH DEHYDROGENASE (EUROFUNG)"/>
    <property type="match status" value="1"/>
</dbReference>
<dbReference type="InterPro" id="IPR051169">
    <property type="entry name" value="NADH-Q_oxidoreductase"/>
</dbReference>
<evidence type="ECO:0000313" key="8">
    <source>
        <dbReference type="Proteomes" id="UP000784700"/>
    </source>
</evidence>
<evidence type="ECO:0000259" key="6">
    <source>
        <dbReference type="Pfam" id="PF07992"/>
    </source>
</evidence>
<reference evidence="7" key="1">
    <citation type="submission" date="2018-08" db="EMBL/GenBank/DDBJ databases">
        <title>Comparative genomics of wild bee and flower associated Lactobacillus reveals potential adaptation to the bee host.</title>
        <authorList>
            <person name="Vuong H.Q."/>
            <person name="Mcfrederick Q.S."/>
        </authorList>
    </citation>
    <scope>NUCLEOTIDE SEQUENCE</scope>
    <source>
        <strain evidence="7">HV_63</strain>
    </source>
</reference>
<comment type="similarity">
    <text evidence="2">Belongs to the NADH dehydrogenase family.</text>
</comment>
<feature type="domain" description="FAD/NAD(P)-binding" evidence="6">
    <location>
        <begin position="3"/>
        <end position="303"/>
    </location>
</feature>
<accession>A0A9Q8MTN1</accession>
<organism evidence="7 8">
    <name type="scientific">Apilactobacillus micheneri</name>
    <dbReference type="NCBI Taxonomy" id="1899430"/>
    <lineage>
        <taxon>Bacteria</taxon>
        <taxon>Bacillati</taxon>
        <taxon>Bacillota</taxon>
        <taxon>Bacilli</taxon>
        <taxon>Lactobacillales</taxon>
        <taxon>Lactobacillaceae</taxon>
        <taxon>Apilactobacillus</taxon>
    </lineage>
</organism>
<dbReference type="GO" id="GO:0003955">
    <property type="term" value="F:NAD(P)H dehydrogenase (quinone) activity"/>
    <property type="evidence" value="ECO:0007669"/>
    <property type="project" value="TreeGrafter"/>
</dbReference>
<dbReference type="InterPro" id="IPR023753">
    <property type="entry name" value="FAD/NAD-binding_dom"/>
</dbReference>
<comment type="cofactor">
    <cofactor evidence="1">
        <name>FAD</name>
        <dbReference type="ChEBI" id="CHEBI:57692"/>
    </cofactor>
</comment>
<dbReference type="Proteomes" id="UP000784700">
    <property type="component" value="Unassembled WGS sequence"/>
</dbReference>
<comment type="caution">
    <text evidence="7">The sequence shown here is derived from an EMBL/GenBank/DDBJ whole genome shotgun (WGS) entry which is preliminary data.</text>
</comment>
<dbReference type="RefSeq" id="WP_140936299.1">
    <property type="nucleotide sequence ID" value="NZ_QUBF01000004.1"/>
</dbReference>
<dbReference type="SUPFAM" id="SSF51905">
    <property type="entry name" value="FAD/NAD(P)-binding domain"/>
    <property type="match status" value="2"/>
</dbReference>
<dbReference type="PRINTS" id="PR00368">
    <property type="entry name" value="FADPNR"/>
</dbReference>
<keyword evidence="5" id="KW-0560">Oxidoreductase</keyword>
<evidence type="ECO:0000256" key="4">
    <source>
        <dbReference type="ARBA" id="ARBA00022827"/>
    </source>
</evidence>
<dbReference type="InterPro" id="IPR036188">
    <property type="entry name" value="FAD/NAD-bd_sf"/>
</dbReference>
<name>A0A9Q8MTN1_9LACO</name>
<keyword evidence="4" id="KW-0274">FAD</keyword>
<evidence type="ECO:0000313" key="7">
    <source>
        <dbReference type="EMBL" id="TPR43780.1"/>
    </source>
</evidence>
<evidence type="ECO:0000256" key="1">
    <source>
        <dbReference type="ARBA" id="ARBA00001974"/>
    </source>
</evidence>
<protein>
    <submittedName>
        <fullName evidence="7">NAD(P)/FAD-dependent oxidoreductase</fullName>
    </submittedName>
</protein>
<dbReference type="AlphaFoldDB" id="A0A9Q8MTN1"/>
<evidence type="ECO:0000256" key="5">
    <source>
        <dbReference type="ARBA" id="ARBA00023002"/>
    </source>
</evidence>
<evidence type="ECO:0000256" key="2">
    <source>
        <dbReference type="ARBA" id="ARBA00005272"/>
    </source>
</evidence>
<dbReference type="GO" id="GO:0019646">
    <property type="term" value="P:aerobic electron transport chain"/>
    <property type="evidence" value="ECO:0007669"/>
    <property type="project" value="TreeGrafter"/>
</dbReference>
<sequence>MKEVVVLGGGFAGLRACRLLAKSKLDINITLVNNNDYHYDATALHTVSAGTSAPEQITMKIENCISPKVNFIKDTVTNIDHDNKVVSLENNGQIKFDYLFNALGFESETFGTPGADQYGLQIWNMKSGIQNIQKIEDNLKEYRKSKDKSYLSFAVIGGGFTGIELLGEIAYQLPKWAKECDCDTNDFTITCIAPSCIPMFDKKLVDFALDYLHSKGVKFIIDKDAKAKEITADGVYYGEDNEFVPAKTTFWTTGVKGNDVIKEAGYDQKRNRVVVNDTMALDTYPDEYLIGDVSAVMDKENNRPYPTTGQISIQEASIAVANLKARLNNTKKVPFSYKSLGTVCSLGPTMGIAELPLGKKTMKLKGHKVALLKHLVRMNTAFEIAGAKSAIQN</sequence>
<gene>
    <name evidence="7" type="ORF">DY130_04935</name>
</gene>
<dbReference type="Gene3D" id="3.50.50.100">
    <property type="match status" value="1"/>
</dbReference>
<keyword evidence="3" id="KW-0285">Flavoprotein</keyword>
<dbReference type="EMBL" id="QUBG01000004">
    <property type="protein sequence ID" value="TPR43780.1"/>
    <property type="molecule type" value="Genomic_DNA"/>
</dbReference>
<evidence type="ECO:0000256" key="3">
    <source>
        <dbReference type="ARBA" id="ARBA00022630"/>
    </source>
</evidence>